<evidence type="ECO:0000256" key="1">
    <source>
        <dbReference type="ARBA" id="ARBA00004162"/>
    </source>
</evidence>
<dbReference type="PANTHER" id="PTHR30558">
    <property type="entry name" value="EXBD MEMBRANE COMPONENT OF PMF-DRIVEN MACROMOLECULE IMPORT SYSTEM"/>
    <property type="match status" value="1"/>
</dbReference>
<dbReference type="InterPro" id="IPR003400">
    <property type="entry name" value="ExbD"/>
</dbReference>
<proteinExistence type="inferred from homology"/>
<dbReference type="PANTHER" id="PTHR30558:SF3">
    <property type="entry name" value="BIOPOLYMER TRANSPORT PROTEIN EXBD-RELATED"/>
    <property type="match status" value="1"/>
</dbReference>
<organism evidence="9">
    <name type="scientific">Sheuella amnicola</name>
    <dbReference type="NCBI Taxonomy" id="2707330"/>
    <lineage>
        <taxon>Bacteria</taxon>
        <taxon>Pseudomonadati</taxon>
        <taxon>Pseudomonadota</taxon>
        <taxon>Betaproteobacteria</taxon>
        <taxon>Burkholderiales</taxon>
        <taxon>Alcaligenaceae</taxon>
        <taxon>Sheuella</taxon>
    </lineage>
</organism>
<name>A0A6B2QVN6_9BURK</name>
<dbReference type="GO" id="GO:0022857">
    <property type="term" value="F:transmembrane transporter activity"/>
    <property type="evidence" value="ECO:0007669"/>
    <property type="project" value="InterPro"/>
</dbReference>
<keyword evidence="7" id="KW-0653">Protein transport</keyword>
<evidence type="ECO:0000256" key="6">
    <source>
        <dbReference type="ARBA" id="ARBA00023136"/>
    </source>
</evidence>
<dbReference type="Pfam" id="PF02472">
    <property type="entry name" value="ExbD"/>
    <property type="match status" value="1"/>
</dbReference>
<dbReference type="RefSeq" id="WP_163651045.1">
    <property type="nucleotide sequence ID" value="NZ_JAAGRN010000001.1"/>
</dbReference>
<comment type="similarity">
    <text evidence="2 7">Belongs to the ExbD/TolR family.</text>
</comment>
<dbReference type="Gene3D" id="3.30.420.270">
    <property type="match status" value="1"/>
</dbReference>
<evidence type="ECO:0000256" key="3">
    <source>
        <dbReference type="ARBA" id="ARBA00022475"/>
    </source>
</evidence>
<evidence type="ECO:0000313" key="9">
    <source>
        <dbReference type="EMBL" id="NDY81708.1"/>
    </source>
</evidence>
<comment type="subcellular location">
    <subcellularLocation>
        <location evidence="1">Cell membrane</location>
        <topology evidence="1">Single-pass membrane protein</topology>
    </subcellularLocation>
    <subcellularLocation>
        <location evidence="7">Cell membrane</location>
        <topology evidence="7">Single-pass type II membrane protein</topology>
    </subcellularLocation>
</comment>
<accession>A0A6B2QVN6</accession>
<keyword evidence="4 7" id="KW-0812">Transmembrane</keyword>
<protein>
    <submittedName>
        <fullName evidence="9">Biopolymer transporter ExbD</fullName>
    </submittedName>
</protein>
<feature type="transmembrane region" description="Helical" evidence="8">
    <location>
        <begin position="16"/>
        <end position="37"/>
    </location>
</feature>
<keyword evidence="5 8" id="KW-1133">Transmembrane helix</keyword>
<comment type="caution">
    <text evidence="9">The sequence shown here is derived from an EMBL/GenBank/DDBJ whole genome shotgun (WGS) entry which is preliminary data.</text>
</comment>
<dbReference type="GO" id="GO:0015031">
    <property type="term" value="P:protein transport"/>
    <property type="evidence" value="ECO:0007669"/>
    <property type="project" value="UniProtKB-KW"/>
</dbReference>
<dbReference type="GO" id="GO:0005886">
    <property type="term" value="C:plasma membrane"/>
    <property type="evidence" value="ECO:0007669"/>
    <property type="project" value="UniProtKB-SubCell"/>
</dbReference>
<evidence type="ECO:0000256" key="4">
    <source>
        <dbReference type="ARBA" id="ARBA00022692"/>
    </source>
</evidence>
<dbReference type="AlphaFoldDB" id="A0A6B2QVN6"/>
<gene>
    <name evidence="9" type="ORF">G3I67_00550</name>
</gene>
<evidence type="ECO:0000256" key="5">
    <source>
        <dbReference type="ARBA" id="ARBA00022989"/>
    </source>
</evidence>
<keyword evidence="3" id="KW-1003">Cell membrane</keyword>
<evidence type="ECO:0000256" key="7">
    <source>
        <dbReference type="RuleBase" id="RU003879"/>
    </source>
</evidence>
<reference evidence="9" key="1">
    <citation type="submission" date="2020-02" db="EMBL/GenBank/DDBJ databases">
        <authorList>
            <person name="Chen W.-M."/>
        </authorList>
    </citation>
    <scope>NUCLEOTIDE SEQUENCE</scope>
    <source>
        <strain evidence="9">NBD-18</strain>
    </source>
</reference>
<evidence type="ECO:0000256" key="2">
    <source>
        <dbReference type="ARBA" id="ARBA00005811"/>
    </source>
</evidence>
<evidence type="ECO:0000256" key="8">
    <source>
        <dbReference type="SAM" id="Phobius"/>
    </source>
</evidence>
<sequence length="136" mass="14549">MRFRASPTDDTPDINLIPLIDVLLVMLIFLAATTTFMRQNAIKVVLPRAESEALTQNVVEIAIAEDGRYAIAGQTVSGTDPYALTKVLQSLVQGKEDPGVIISADAMATHQSVIHAMQAAKQAGISRIQFATQAGN</sequence>
<dbReference type="EMBL" id="JAAGRN010000001">
    <property type="protein sequence ID" value="NDY81708.1"/>
    <property type="molecule type" value="Genomic_DNA"/>
</dbReference>
<keyword evidence="6 8" id="KW-0472">Membrane</keyword>
<keyword evidence="7" id="KW-0813">Transport</keyword>